<reference evidence="2" key="1">
    <citation type="submission" date="2019-08" db="EMBL/GenBank/DDBJ databases">
        <authorList>
            <person name="Kucharzyk K."/>
            <person name="Murdoch R.W."/>
            <person name="Higgins S."/>
            <person name="Loffler F."/>
        </authorList>
    </citation>
    <scope>NUCLEOTIDE SEQUENCE</scope>
</reference>
<sequence length="44" mass="4495">MFSSLAVVTEVAEASVASDDSFRASLPGNGPVSNVDVADRSPNQ</sequence>
<comment type="caution">
    <text evidence="2">The sequence shown here is derived from an EMBL/GenBank/DDBJ whole genome shotgun (WGS) entry which is preliminary data.</text>
</comment>
<protein>
    <submittedName>
        <fullName evidence="2">Uncharacterized protein</fullName>
    </submittedName>
</protein>
<accession>A0A645IGY5</accession>
<dbReference type="EMBL" id="VSSQ01113232">
    <property type="protein sequence ID" value="MPN49729.1"/>
    <property type="molecule type" value="Genomic_DNA"/>
</dbReference>
<gene>
    <name evidence="2" type="ORF">SDC9_197351</name>
</gene>
<evidence type="ECO:0000256" key="1">
    <source>
        <dbReference type="SAM" id="MobiDB-lite"/>
    </source>
</evidence>
<feature type="region of interest" description="Disordered" evidence="1">
    <location>
        <begin position="18"/>
        <end position="44"/>
    </location>
</feature>
<proteinExistence type="predicted"/>
<name>A0A645IGY5_9ZZZZ</name>
<organism evidence="2">
    <name type="scientific">bioreactor metagenome</name>
    <dbReference type="NCBI Taxonomy" id="1076179"/>
    <lineage>
        <taxon>unclassified sequences</taxon>
        <taxon>metagenomes</taxon>
        <taxon>ecological metagenomes</taxon>
    </lineage>
</organism>
<evidence type="ECO:0000313" key="2">
    <source>
        <dbReference type="EMBL" id="MPN49729.1"/>
    </source>
</evidence>
<dbReference type="AlphaFoldDB" id="A0A645IGY5"/>